<accession>A0A0F9U563</accession>
<sequence length="91" mass="10377">MAKNGDSKYLEAFGDDKESLALFLLSMRKFDQHFCECMFDGSDFTIVLEVRGSKGKLVHVRPKSDAFFRPEGIEELEEDSDAKRRKPSKGI</sequence>
<evidence type="ECO:0000313" key="1">
    <source>
        <dbReference type="EMBL" id="KKN88365.1"/>
    </source>
</evidence>
<comment type="caution">
    <text evidence="1">The sequence shown here is derived from an EMBL/GenBank/DDBJ whole genome shotgun (WGS) entry which is preliminary data.</text>
</comment>
<proteinExistence type="predicted"/>
<reference evidence="1" key="1">
    <citation type="journal article" date="2015" name="Nature">
        <title>Complex archaea that bridge the gap between prokaryotes and eukaryotes.</title>
        <authorList>
            <person name="Spang A."/>
            <person name="Saw J.H."/>
            <person name="Jorgensen S.L."/>
            <person name="Zaremba-Niedzwiedzka K."/>
            <person name="Martijn J."/>
            <person name="Lind A.E."/>
            <person name="van Eijk R."/>
            <person name="Schleper C."/>
            <person name="Guy L."/>
            <person name="Ettema T.J."/>
        </authorList>
    </citation>
    <scope>NUCLEOTIDE SEQUENCE</scope>
</reference>
<organism evidence="1">
    <name type="scientific">marine sediment metagenome</name>
    <dbReference type="NCBI Taxonomy" id="412755"/>
    <lineage>
        <taxon>unclassified sequences</taxon>
        <taxon>metagenomes</taxon>
        <taxon>ecological metagenomes</taxon>
    </lineage>
</organism>
<dbReference type="AlphaFoldDB" id="A0A0F9U563"/>
<protein>
    <submittedName>
        <fullName evidence="1">Uncharacterized protein</fullName>
    </submittedName>
</protein>
<name>A0A0F9U563_9ZZZZ</name>
<dbReference type="EMBL" id="LAZR01000129">
    <property type="protein sequence ID" value="KKN88365.1"/>
    <property type="molecule type" value="Genomic_DNA"/>
</dbReference>
<gene>
    <name evidence="1" type="ORF">LCGC14_0249280</name>
</gene>